<proteinExistence type="predicted"/>
<dbReference type="EMBL" id="JBHFFA010000004">
    <property type="protein sequence ID" value="KAL2628783.1"/>
    <property type="molecule type" value="Genomic_DNA"/>
</dbReference>
<accession>A0ABD1YDH0</accession>
<evidence type="ECO:0000313" key="2">
    <source>
        <dbReference type="Proteomes" id="UP001605036"/>
    </source>
</evidence>
<keyword evidence="2" id="KW-1185">Reference proteome</keyword>
<name>A0ABD1YDH0_9MARC</name>
<comment type="caution">
    <text evidence="1">The sequence shown here is derived from an EMBL/GenBank/DDBJ whole genome shotgun (WGS) entry which is preliminary data.</text>
</comment>
<sequence>MTTIAGDKEAQAEDTSASCHGVAGVGCSHSKYDTRPFGIMLVHKRSPNPPPVLSVEIVALAFREKGVEPRRESSEIVLLSQILPTLSPAIGTPEYGHLCVKCVNRRISNVVLLLDLS</sequence>
<reference evidence="1 2" key="1">
    <citation type="submission" date="2024-09" db="EMBL/GenBank/DDBJ databases">
        <title>Chromosome-scale assembly of Riccia fluitans.</title>
        <authorList>
            <person name="Paukszto L."/>
            <person name="Sawicki J."/>
            <person name="Karawczyk K."/>
            <person name="Piernik-Szablinska J."/>
            <person name="Szczecinska M."/>
            <person name="Mazdziarz M."/>
        </authorList>
    </citation>
    <scope>NUCLEOTIDE SEQUENCE [LARGE SCALE GENOMIC DNA]</scope>
    <source>
        <strain evidence="1">Rf_01</strain>
        <tissue evidence="1">Aerial parts of the thallus</tissue>
    </source>
</reference>
<evidence type="ECO:0000313" key="1">
    <source>
        <dbReference type="EMBL" id="KAL2628783.1"/>
    </source>
</evidence>
<dbReference type="AlphaFoldDB" id="A0ABD1YDH0"/>
<protein>
    <submittedName>
        <fullName evidence="1">Uncharacterized protein</fullName>
    </submittedName>
</protein>
<gene>
    <name evidence="1" type="ORF">R1flu_013469</name>
</gene>
<organism evidence="1 2">
    <name type="scientific">Riccia fluitans</name>
    <dbReference type="NCBI Taxonomy" id="41844"/>
    <lineage>
        <taxon>Eukaryota</taxon>
        <taxon>Viridiplantae</taxon>
        <taxon>Streptophyta</taxon>
        <taxon>Embryophyta</taxon>
        <taxon>Marchantiophyta</taxon>
        <taxon>Marchantiopsida</taxon>
        <taxon>Marchantiidae</taxon>
        <taxon>Marchantiales</taxon>
        <taxon>Ricciaceae</taxon>
        <taxon>Riccia</taxon>
    </lineage>
</organism>
<dbReference type="Proteomes" id="UP001605036">
    <property type="component" value="Unassembled WGS sequence"/>
</dbReference>